<dbReference type="Gramene" id="OMO98499">
    <property type="protein sequence ID" value="OMO98499"/>
    <property type="gene ID" value="CCACVL1_04214"/>
</dbReference>
<dbReference type="PANTHER" id="PTHR34570">
    <property type="entry name" value="OS03G0593100 PROTEIN"/>
    <property type="match status" value="1"/>
</dbReference>
<evidence type="ECO:0000313" key="1">
    <source>
        <dbReference type="EMBL" id="OMO98499.1"/>
    </source>
</evidence>
<dbReference type="AlphaFoldDB" id="A0A1R3JUC6"/>
<evidence type="ECO:0000313" key="2">
    <source>
        <dbReference type="Proteomes" id="UP000188268"/>
    </source>
</evidence>
<proteinExistence type="predicted"/>
<dbReference type="PANTHER" id="PTHR34570:SF20">
    <property type="entry name" value="MYB-CC TYPE TRANSCRIPTION FACTOR LHEQLE-CONTAINING DOMAIN-CONTAINING PROTEIN"/>
    <property type="match status" value="1"/>
</dbReference>
<name>A0A1R3JUC6_COCAP</name>
<comment type="caution">
    <text evidence="1">The sequence shown here is derived from an EMBL/GenBank/DDBJ whole genome shotgun (WGS) entry which is preliminary data.</text>
</comment>
<sequence length="138" mass="15660">MGRQGGTGDHPTMVSSSIALLQERFRQLQKVRERREEKELLKLYSESERVVVSSSSTPTMRYDQPNRLPFQSDQLIQPYRQPLQDSLSLGLNSSQSWQTDYRAMAVPDSTSLWPNSAATSSTTSKNFDYSDVDTSLHL</sequence>
<dbReference type="EMBL" id="AWWV01007081">
    <property type="protein sequence ID" value="OMO98499.1"/>
    <property type="molecule type" value="Genomic_DNA"/>
</dbReference>
<accession>A0A1R3JUC6</accession>
<dbReference type="OMA" id="QIDHCAM"/>
<reference evidence="1 2" key="1">
    <citation type="submission" date="2013-09" db="EMBL/GenBank/DDBJ databases">
        <title>Corchorus capsularis genome sequencing.</title>
        <authorList>
            <person name="Alam M."/>
            <person name="Haque M.S."/>
            <person name="Islam M.S."/>
            <person name="Emdad E.M."/>
            <person name="Islam M.M."/>
            <person name="Ahmed B."/>
            <person name="Halim A."/>
            <person name="Hossen Q.M.M."/>
            <person name="Hossain M.Z."/>
            <person name="Ahmed R."/>
            <person name="Khan M.M."/>
            <person name="Islam R."/>
            <person name="Rashid M.M."/>
            <person name="Khan S.A."/>
            <person name="Rahman M.S."/>
            <person name="Alam M."/>
        </authorList>
    </citation>
    <scope>NUCLEOTIDE SEQUENCE [LARGE SCALE GENOMIC DNA]</scope>
    <source>
        <strain evidence="2">cv. CVL-1</strain>
        <tissue evidence="1">Whole seedling</tissue>
    </source>
</reference>
<dbReference type="Proteomes" id="UP000188268">
    <property type="component" value="Unassembled WGS sequence"/>
</dbReference>
<gene>
    <name evidence="1" type="ORF">CCACVL1_04214</name>
</gene>
<protein>
    <submittedName>
        <fullName evidence="1">Uncharacterized protein</fullName>
    </submittedName>
</protein>
<dbReference type="OrthoDB" id="671858at2759"/>
<organism evidence="1 2">
    <name type="scientific">Corchorus capsularis</name>
    <name type="common">Jute</name>
    <dbReference type="NCBI Taxonomy" id="210143"/>
    <lineage>
        <taxon>Eukaryota</taxon>
        <taxon>Viridiplantae</taxon>
        <taxon>Streptophyta</taxon>
        <taxon>Embryophyta</taxon>
        <taxon>Tracheophyta</taxon>
        <taxon>Spermatophyta</taxon>
        <taxon>Magnoliopsida</taxon>
        <taxon>eudicotyledons</taxon>
        <taxon>Gunneridae</taxon>
        <taxon>Pentapetalae</taxon>
        <taxon>rosids</taxon>
        <taxon>malvids</taxon>
        <taxon>Malvales</taxon>
        <taxon>Malvaceae</taxon>
        <taxon>Grewioideae</taxon>
        <taxon>Apeibeae</taxon>
        <taxon>Corchorus</taxon>
    </lineage>
</organism>
<keyword evidence="2" id="KW-1185">Reference proteome</keyword>